<accession>A0ABW0P0J2</accession>
<evidence type="ECO:0000259" key="3">
    <source>
        <dbReference type="SMART" id="SM00701"/>
    </source>
</evidence>
<dbReference type="SUPFAM" id="SSF47090">
    <property type="entry name" value="PGBD-like"/>
    <property type="match status" value="1"/>
</dbReference>
<name>A0ABW0P0J2_9HYPH</name>
<dbReference type="InterPro" id="IPR036365">
    <property type="entry name" value="PGBD-like_sf"/>
</dbReference>
<evidence type="ECO:0000256" key="1">
    <source>
        <dbReference type="ARBA" id="ARBA00007553"/>
    </source>
</evidence>
<dbReference type="SUPFAM" id="SSF55846">
    <property type="entry name" value="N-acetylmuramoyl-L-alanine amidase-like"/>
    <property type="match status" value="1"/>
</dbReference>
<dbReference type="InterPro" id="IPR002477">
    <property type="entry name" value="Peptidoglycan-bd-like"/>
</dbReference>
<dbReference type="Proteomes" id="UP001596060">
    <property type="component" value="Unassembled WGS sequence"/>
</dbReference>
<organism evidence="4 5">
    <name type="scientific">Bosea massiliensis</name>
    <dbReference type="NCBI Taxonomy" id="151419"/>
    <lineage>
        <taxon>Bacteria</taxon>
        <taxon>Pseudomonadati</taxon>
        <taxon>Pseudomonadota</taxon>
        <taxon>Alphaproteobacteria</taxon>
        <taxon>Hyphomicrobiales</taxon>
        <taxon>Boseaceae</taxon>
        <taxon>Bosea</taxon>
    </lineage>
</organism>
<evidence type="ECO:0000259" key="2">
    <source>
        <dbReference type="SMART" id="SM00644"/>
    </source>
</evidence>
<dbReference type="SMART" id="SM00644">
    <property type="entry name" value="Ami_2"/>
    <property type="match status" value="1"/>
</dbReference>
<dbReference type="Pfam" id="PF01471">
    <property type="entry name" value="PG_binding_1"/>
    <property type="match status" value="1"/>
</dbReference>
<dbReference type="RefSeq" id="WP_377816296.1">
    <property type="nucleotide sequence ID" value="NZ_JBHSLU010000012.1"/>
</dbReference>
<dbReference type="InterPro" id="IPR002502">
    <property type="entry name" value="Amidase_domain"/>
</dbReference>
<protein>
    <submittedName>
        <fullName evidence="4">Peptidoglycan-binding protein</fullName>
    </submittedName>
</protein>
<dbReference type="Gene3D" id="3.40.80.10">
    <property type="entry name" value="Peptidoglycan recognition protein-like"/>
    <property type="match status" value="1"/>
</dbReference>
<gene>
    <name evidence="4" type="ORF">ACFPN9_07870</name>
</gene>
<feature type="domain" description="Peptidoglycan recognition protein family" evidence="3">
    <location>
        <begin position="74"/>
        <end position="206"/>
    </location>
</feature>
<dbReference type="Gene3D" id="1.10.101.10">
    <property type="entry name" value="PGBD-like superfamily/PGBD"/>
    <property type="match status" value="1"/>
</dbReference>
<dbReference type="Pfam" id="PF01510">
    <property type="entry name" value="Amidase_2"/>
    <property type="match status" value="1"/>
</dbReference>
<dbReference type="PANTHER" id="PTHR11022:SF41">
    <property type="entry name" value="PEPTIDOGLYCAN-RECOGNITION PROTEIN LC-RELATED"/>
    <property type="match status" value="1"/>
</dbReference>
<comment type="similarity">
    <text evidence="1">Belongs to the N-acetylmuramoyl-L-alanine amidase 2 family.</text>
</comment>
<comment type="caution">
    <text evidence="4">The sequence shown here is derived from an EMBL/GenBank/DDBJ whole genome shotgun (WGS) entry which is preliminary data.</text>
</comment>
<dbReference type="InterPro" id="IPR036505">
    <property type="entry name" value="Amidase/PGRP_sf"/>
</dbReference>
<dbReference type="EMBL" id="JBHSLU010000012">
    <property type="protein sequence ID" value="MFC5505172.1"/>
    <property type="molecule type" value="Genomic_DNA"/>
</dbReference>
<evidence type="ECO:0000313" key="5">
    <source>
        <dbReference type="Proteomes" id="UP001596060"/>
    </source>
</evidence>
<reference evidence="5" key="1">
    <citation type="journal article" date="2019" name="Int. J. Syst. Evol. Microbiol.">
        <title>The Global Catalogue of Microorganisms (GCM) 10K type strain sequencing project: providing services to taxonomists for standard genome sequencing and annotation.</title>
        <authorList>
            <consortium name="The Broad Institute Genomics Platform"/>
            <consortium name="The Broad Institute Genome Sequencing Center for Infectious Disease"/>
            <person name="Wu L."/>
            <person name="Ma J."/>
        </authorList>
    </citation>
    <scope>NUCLEOTIDE SEQUENCE [LARGE SCALE GENOMIC DNA]</scope>
    <source>
        <strain evidence="5">CCUG 43117</strain>
    </source>
</reference>
<proteinExistence type="inferred from homology"/>
<dbReference type="CDD" id="cd06583">
    <property type="entry name" value="PGRP"/>
    <property type="match status" value="1"/>
</dbReference>
<dbReference type="InterPro" id="IPR015510">
    <property type="entry name" value="PGRP"/>
</dbReference>
<dbReference type="SMART" id="SM00701">
    <property type="entry name" value="PGRP"/>
    <property type="match status" value="1"/>
</dbReference>
<keyword evidence="5" id="KW-1185">Reference proteome</keyword>
<dbReference type="InterPro" id="IPR006619">
    <property type="entry name" value="PGRP_domain_met/bac"/>
</dbReference>
<evidence type="ECO:0000313" key="4">
    <source>
        <dbReference type="EMBL" id="MFC5505172.1"/>
    </source>
</evidence>
<feature type="domain" description="N-acetylmuramoyl-L-alanine amidase" evidence="2">
    <location>
        <begin position="77"/>
        <end position="212"/>
    </location>
</feature>
<dbReference type="InterPro" id="IPR036366">
    <property type="entry name" value="PGBDSf"/>
</dbReference>
<sequence>MNTREVQAALLSLGYAIVVDGDAGPKTRTALQAFQRGCGLAADGVVGPLTIKALQAATAEKAEPRVDDPTPAAAPAMPGFAQPRASRWIDEIIIHCTATPEGRDVSVETIRGWHIGQGWKDIGYHWVVMLDGSVKPGRPEAQVGSHVANHNSGTLGVVYVGGVAADGKTPKDTRTPAQKAALLAHVRALIARYPTVRKVTGHNQYAAKACPSFDVRRDELGRLV</sequence>
<dbReference type="PANTHER" id="PTHR11022">
    <property type="entry name" value="PEPTIDOGLYCAN RECOGNITION PROTEIN"/>
    <property type="match status" value="1"/>
</dbReference>